<proteinExistence type="predicted"/>
<dbReference type="GO" id="GO:0051075">
    <property type="term" value="F:S-adenosylmethionine:tRNA ribosyltransferase-isomerase activity"/>
    <property type="evidence" value="ECO:0007669"/>
    <property type="project" value="TreeGrafter"/>
</dbReference>
<evidence type="ECO:0000256" key="1">
    <source>
        <dbReference type="ARBA" id="ARBA00022490"/>
    </source>
</evidence>
<keyword evidence="3" id="KW-0949">S-adenosyl-L-methionine</keyword>
<dbReference type="Gene3D" id="3.40.1780.10">
    <property type="entry name" value="QueA-like"/>
    <property type="match status" value="1"/>
</dbReference>
<dbReference type="InterPro" id="IPR036100">
    <property type="entry name" value="QueA_sf"/>
</dbReference>
<evidence type="ECO:0000313" key="5">
    <source>
        <dbReference type="EMBL" id="GAH83148.1"/>
    </source>
</evidence>
<dbReference type="PANTHER" id="PTHR30307">
    <property type="entry name" value="S-ADENOSYLMETHIONINE:TRNA RIBOSYLTRANSFERASE-ISOMERASE"/>
    <property type="match status" value="1"/>
</dbReference>
<feature type="non-terminal residue" evidence="5">
    <location>
        <position position="1"/>
    </location>
</feature>
<dbReference type="EMBL" id="BARU01039626">
    <property type="protein sequence ID" value="GAH83148.1"/>
    <property type="molecule type" value="Genomic_DNA"/>
</dbReference>
<reference evidence="5" key="1">
    <citation type="journal article" date="2014" name="Front. Microbiol.">
        <title>High frequency of phylogenetically diverse reductive dehalogenase-homologous genes in deep subseafloor sedimentary metagenomes.</title>
        <authorList>
            <person name="Kawai M."/>
            <person name="Futagami T."/>
            <person name="Toyoda A."/>
            <person name="Takaki Y."/>
            <person name="Nishi S."/>
            <person name="Hori S."/>
            <person name="Arai W."/>
            <person name="Tsubouchi T."/>
            <person name="Morono Y."/>
            <person name="Uchiyama I."/>
            <person name="Ito T."/>
            <person name="Fujiyama A."/>
            <person name="Inagaki F."/>
            <person name="Takami H."/>
        </authorList>
    </citation>
    <scope>NUCLEOTIDE SEQUENCE</scope>
    <source>
        <strain evidence="5">Expedition CK06-06</strain>
    </source>
</reference>
<gene>
    <name evidence="5" type="ORF">S03H2_61384</name>
</gene>
<comment type="caution">
    <text evidence="5">The sequence shown here is derived from an EMBL/GenBank/DDBJ whole genome shotgun (WGS) entry which is preliminary data.</text>
</comment>
<dbReference type="PANTHER" id="PTHR30307:SF0">
    <property type="entry name" value="S-ADENOSYLMETHIONINE:TRNA RIBOSYLTRANSFERASE-ISOMERASE"/>
    <property type="match status" value="1"/>
</dbReference>
<evidence type="ECO:0000256" key="2">
    <source>
        <dbReference type="ARBA" id="ARBA00022679"/>
    </source>
</evidence>
<keyword evidence="2" id="KW-0808">Transferase</keyword>
<organism evidence="5">
    <name type="scientific">marine sediment metagenome</name>
    <dbReference type="NCBI Taxonomy" id="412755"/>
    <lineage>
        <taxon>unclassified sequences</taxon>
        <taxon>metagenomes</taxon>
        <taxon>ecological metagenomes</taxon>
    </lineage>
</organism>
<dbReference type="Pfam" id="PF02547">
    <property type="entry name" value="Queuosine_synth"/>
    <property type="match status" value="1"/>
</dbReference>
<dbReference type="AlphaFoldDB" id="X1KM70"/>
<dbReference type="InterPro" id="IPR003699">
    <property type="entry name" value="QueA"/>
</dbReference>
<evidence type="ECO:0000256" key="4">
    <source>
        <dbReference type="ARBA" id="ARBA00022785"/>
    </source>
</evidence>
<sequence length="143" mass="16303">NDYQTVYAVYDGSIAAPTAGLHFTKSLLKELAQKGIEIIYLTLHVGRGTFEPIRASKVEEHKMDSEFYSISSEVAKKINQARTEKRRVISVGTTTTRSLESAFNSSFVFLFFPHHDNTVMLHAIRCTLHASFAIRYFFYNNFP</sequence>
<evidence type="ECO:0000256" key="3">
    <source>
        <dbReference type="ARBA" id="ARBA00022691"/>
    </source>
</evidence>
<protein>
    <recommendedName>
        <fullName evidence="6">S-adenosylmethionine:tRNA ribosyltransferase-isomerase</fullName>
    </recommendedName>
</protein>
<accession>X1KM70</accession>
<dbReference type="InterPro" id="IPR042118">
    <property type="entry name" value="QueA_dom1"/>
</dbReference>
<name>X1KM70_9ZZZZ</name>
<keyword evidence="1" id="KW-0963">Cytoplasm</keyword>
<dbReference type="SUPFAM" id="SSF111337">
    <property type="entry name" value="QueA-like"/>
    <property type="match status" value="1"/>
</dbReference>
<evidence type="ECO:0008006" key="6">
    <source>
        <dbReference type="Google" id="ProtNLM"/>
    </source>
</evidence>
<keyword evidence="4" id="KW-0671">Queuosine biosynthesis</keyword>
<dbReference type="GO" id="GO:0008616">
    <property type="term" value="P:tRNA queuosine(34) biosynthetic process"/>
    <property type="evidence" value="ECO:0007669"/>
    <property type="project" value="UniProtKB-KW"/>
</dbReference>